<evidence type="ECO:0000256" key="5">
    <source>
        <dbReference type="ARBA" id="ARBA00022989"/>
    </source>
</evidence>
<feature type="domain" description="Phosphatidic acid phosphatase type 2/haloperoxidase" evidence="8">
    <location>
        <begin position="60"/>
        <end position="175"/>
    </location>
</feature>
<evidence type="ECO:0000256" key="7">
    <source>
        <dbReference type="SAM" id="Phobius"/>
    </source>
</evidence>
<dbReference type="InterPro" id="IPR036938">
    <property type="entry name" value="PAP2/HPO_sf"/>
</dbReference>
<evidence type="ECO:0000256" key="2">
    <source>
        <dbReference type="ARBA" id="ARBA00022475"/>
    </source>
</evidence>
<accession>X0YF22</accession>
<feature type="transmembrane region" description="Helical" evidence="7">
    <location>
        <begin position="161"/>
        <end position="182"/>
    </location>
</feature>
<dbReference type="GO" id="GO:0016787">
    <property type="term" value="F:hydrolase activity"/>
    <property type="evidence" value="ECO:0007669"/>
    <property type="project" value="UniProtKB-KW"/>
</dbReference>
<keyword evidence="3 7" id="KW-0812">Transmembrane</keyword>
<dbReference type="Pfam" id="PF01569">
    <property type="entry name" value="PAP2"/>
    <property type="match status" value="1"/>
</dbReference>
<reference evidence="9" key="1">
    <citation type="journal article" date="2014" name="Front. Microbiol.">
        <title>High frequency of phylogenetically diverse reductive dehalogenase-homologous genes in deep subseafloor sedimentary metagenomes.</title>
        <authorList>
            <person name="Kawai M."/>
            <person name="Futagami T."/>
            <person name="Toyoda A."/>
            <person name="Takaki Y."/>
            <person name="Nishi S."/>
            <person name="Hori S."/>
            <person name="Arai W."/>
            <person name="Tsubouchi T."/>
            <person name="Morono Y."/>
            <person name="Uchiyama I."/>
            <person name="Ito T."/>
            <person name="Fujiyama A."/>
            <person name="Inagaki F."/>
            <person name="Takami H."/>
        </authorList>
    </citation>
    <scope>NUCLEOTIDE SEQUENCE</scope>
    <source>
        <strain evidence="9">Expedition CK06-06</strain>
    </source>
</reference>
<dbReference type="PANTHER" id="PTHR14969">
    <property type="entry name" value="SPHINGOSINE-1-PHOSPHATE PHOSPHOHYDROLASE"/>
    <property type="match status" value="1"/>
</dbReference>
<keyword evidence="6 7" id="KW-0472">Membrane</keyword>
<evidence type="ECO:0000256" key="4">
    <source>
        <dbReference type="ARBA" id="ARBA00022801"/>
    </source>
</evidence>
<dbReference type="PANTHER" id="PTHR14969:SF62">
    <property type="entry name" value="DECAPRENYLPHOSPHORYL-5-PHOSPHORIBOSE PHOSPHATASE RV3807C-RELATED"/>
    <property type="match status" value="1"/>
</dbReference>
<feature type="transmembrane region" description="Helical" evidence="7">
    <location>
        <begin position="210"/>
        <end position="232"/>
    </location>
</feature>
<comment type="caution">
    <text evidence="9">The sequence shown here is derived from an EMBL/GenBank/DDBJ whole genome shotgun (WGS) entry which is preliminary data.</text>
</comment>
<dbReference type="AlphaFoldDB" id="X0YF22"/>
<dbReference type="InterPro" id="IPR000326">
    <property type="entry name" value="PAP2/HPO"/>
</dbReference>
<organism evidence="9">
    <name type="scientific">marine sediment metagenome</name>
    <dbReference type="NCBI Taxonomy" id="412755"/>
    <lineage>
        <taxon>unclassified sequences</taxon>
        <taxon>metagenomes</taxon>
        <taxon>ecological metagenomes</taxon>
    </lineage>
</organism>
<sequence length="241" mass="28082">MEFKDLLRRVDEWDQKIIIKYNGFGGKPFTKILKFISFFGRETLWISLIAFYLLIWYDPFLLTNISAIFLTGLLLIAVTKKIFNRARPFERLGEGKIKILERKPSSRSFPSWHSYNIMSYGLLFGVFFVKSPIITFLMLVLATLVSFSRIQLGVHYPSDVIVGSLLGIVGFLLSINLIVPLFQKIITYFDTFITYEIDYQRINSMLSSQVWYIILCITIYVMIFLSATYRGIKDHLKRSMS</sequence>
<evidence type="ECO:0000256" key="1">
    <source>
        <dbReference type="ARBA" id="ARBA00004651"/>
    </source>
</evidence>
<name>X0YF22_9ZZZZ</name>
<keyword evidence="4" id="KW-0378">Hydrolase</keyword>
<dbReference type="Gene3D" id="1.20.144.10">
    <property type="entry name" value="Phosphatidic acid phosphatase type 2/haloperoxidase"/>
    <property type="match status" value="1"/>
</dbReference>
<evidence type="ECO:0000259" key="8">
    <source>
        <dbReference type="SMART" id="SM00014"/>
    </source>
</evidence>
<comment type="subcellular location">
    <subcellularLocation>
        <location evidence="1">Cell membrane</location>
        <topology evidence="1">Multi-pass membrane protein</topology>
    </subcellularLocation>
</comment>
<dbReference type="GO" id="GO:0005886">
    <property type="term" value="C:plasma membrane"/>
    <property type="evidence" value="ECO:0007669"/>
    <property type="project" value="UniProtKB-SubCell"/>
</dbReference>
<proteinExistence type="predicted"/>
<dbReference type="SUPFAM" id="SSF48317">
    <property type="entry name" value="Acid phosphatase/Vanadium-dependent haloperoxidase"/>
    <property type="match status" value="1"/>
</dbReference>
<feature type="transmembrane region" description="Helical" evidence="7">
    <location>
        <begin position="117"/>
        <end position="141"/>
    </location>
</feature>
<feature type="transmembrane region" description="Helical" evidence="7">
    <location>
        <begin position="35"/>
        <end position="55"/>
    </location>
</feature>
<gene>
    <name evidence="9" type="ORF">S01H4_13240</name>
</gene>
<keyword evidence="5 7" id="KW-1133">Transmembrane helix</keyword>
<dbReference type="SMART" id="SM00014">
    <property type="entry name" value="acidPPc"/>
    <property type="match status" value="1"/>
</dbReference>
<keyword evidence="2" id="KW-1003">Cell membrane</keyword>
<evidence type="ECO:0000313" key="9">
    <source>
        <dbReference type="EMBL" id="GAG54430.1"/>
    </source>
</evidence>
<protein>
    <recommendedName>
        <fullName evidence="8">Phosphatidic acid phosphatase type 2/haloperoxidase domain-containing protein</fullName>
    </recommendedName>
</protein>
<dbReference type="EMBL" id="BART01005840">
    <property type="protein sequence ID" value="GAG54430.1"/>
    <property type="molecule type" value="Genomic_DNA"/>
</dbReference>
<feature type="transmembrane region" description="Helical" evidence="7">
    <location>
        <begin position="61"/>
        <end position="79"/>
    </location>
</feature>
<evidence type="ECO:0000256" key="3">
    <source>
        <dbReference type="ARBA" id="ARBA00022692"/>
    </source>
</evidence>
<evidence type="ECO:0000256" key="6">
    <source>
        <dbReference type="ARBA" id="ARBA00023136"/>
    </source>
</evidence>